<dbReference type="NCBIfam" id="TIGR00194">
    <property type="entry name" value="uvrC"/>
    <property type="match status" value="1"/>
</dbReference>
<dbReference type="InterPro" id="IPR038476">
    <property type="entry name" value="UvrC_RNase_H_dom_sf"/>
</dbReference>
<dbReference type="GO" id="GO:0003677">
    <property type="term" value="F:DNA binding"/>
    <property type="evidence" value="ECO:0007669"/>
    <property type="project" value="UniProtKB-UniRule"/>
</dbReference>
<organism evidence="10 11">
    <name type="scientific">Candidatus Acidulodesulfobacterium acidiphilum</name>
    <dbReference type="NCBI Taxonomy" id="2597224"/>
    <lineage>
        <taxon>Bacteria</taxon>
        <taxon>Deltaproteobacteria</taxon>
        <taxon>Candidatus Acidulodesulfobacterales</taxon>
        <taxon>Candidatus Acidulodesulfobacterium</taxon>
    </lineage>
</organism>
<evidence type="ECO:0000256" key="5">
    <source>
        <dbReference type="ARBA" id="ARBA00023204"/>
    </source>
</evidence>
<dbReference type="GO" id="GO:0009432">
    <property type="term" value="P:SOS response"/>
    <property type="evidence" value="ECO:0007669"/>
    <property type="project" value="UniProtKB-UniRule"/>
</dbReference>
<dbReference type="GO" id="GO:0009380">
    <property type="term" value="C:excinuclease repair complex"/>
    <property type="evidence" value="ECO:0007669"/>
    <property type="project" value="InterPro"/>
</dbReference>
<dbReference type="CDD" id="cd10434">
    <property type="entry name" value="GIY-YIG_UvrC_Cho"/>
    <property type="match status" value="1"/>
</dbReference>
<keyword evidence="5 6" id="KW-0234">DNA repair</keyword>
<evidence type="ECO:0000256" key="3">
    <source>
        <dbReference type="ARBA" id="ARBA00022769"/>
    </source>
</evidence>
<feature type="domain" description="UvrC family homology region profile" evidence="9">
    <location>
        <begin position="259"/>
        <end position="525"/>
    </location>
</feature>
<dbReference type="SMART" id="SM00278">
    <property type="entry name" value="HhH1"/>
    <property type="match status" value="2"/>
</dbReference>
<dbReference type="Gene3D" id="4.10.860.10">
    <property type="entry name" value="UVR domain"/>
    <property type="match status" value="1"/>
</dbReference>
<feature type="domain" description="UVR" evidence="7">
    <location>
        <begin position="206"/>
        <end position="241"/>
    </location>
</feature>
<dbReference type="GO" id="GO:0009381">
    <property type="term" value="F:excinuclease ABC activity"/>
    <property type="evidence" value="ECO:0007669"/>
    <property type="project" value="UniProtKB-UniRule"/>
</dbReference>
<dbReference type="Gene3D" id="3.40.1440.10">
    <property type="entry name" value="GIY-YIG endonuclease"/>
    <property type="match status" value="1"/>
</dbReference>
<comment type="subunit">
    <text evidence="6">Interacts with UvrB in an incision complex.</text>
</comment>
<keyword evidence="3 6" id="KW-0228">DNA excision</keyword>
<evidence type="ECO:0000259" key="8">
    <source>
        <dbReference type="PROSITE" id="PS50164"/>
    </source>
</evidence>
<dbReference type="InterPro" id="IPR047296">
    <property type="entry name" value="GIY-YIG_UvrC_Cho"/>
</dbReference>
<dbReference type="InterPro" id="IPR035901">
    <property type="entry name" value="GIY-YIG_endonuc_sf"/>
</dbReference>
<dbReference type="InterPro" id="IPR000305">
    <property type="entry name" value="GIY-YIG_endonuc"/>
</dbReference>
<dbReference type="AlphaFoldDB" id="A0A520XFH6"/>
<reference evidence="10 11" key="1">
    <citation type="submission" date="2019-01" db="EMBL/GenBank/DDBJ databases">
        <title>Insights into ecological role of a new deltaproteobacterial order Candidatus Sinidesulfobacterales (Sva0485) by metagenomics and metatranscriptomics.</title>
        <authorList>
            <person name="Tan S."/>
            <person name="Liu J."/>
            <person name="Fang Y."/>
            <person name="Hedlund B."/>
            <person name="Lian Z.-H."/>
            <person name="Huang L.-Y."/>
            <person name="Li J.-T."/>
            <person name="Huang L.-N."/>
            <person name="Li W.-J."/>
            <person name="Jiang H.-C."/>
            <person name="Dong H.-L."/>
            <person name="Shu W.-S."/>
        </authorList>
    </citation>
    <scope>NUCLEOTIDE SEQUENCE [LARGE SCALE GENOMIC DNA]</scope>
    <source>
        <strain evidence="10">AP4</strain>
    </source>
</reference>
<dbReference type="PANTHER" id="PTHR30562:SF1">
    <property type="entry name" value="UVRABC SYSTEM PROTEIN C"/>
    <property type="match status" value="1"/>
</dbReference>
<dbReference type="GO" id="GO:0006289">
    <property type="term" value="P:nucleotide-excision repair"/>
    <property type="evidence" value="ECO:0007669"/>
    <property type="project" value="UniProtKB-UniRule"/>
</dbReference>
<dbReference type="SUPFAM" id="SSF82771">
    <property type="entry name" value="GIY-YIG endonuclease"/>
    <property type="match status" value="1"/>
</dbReference>
<dbReference type="InterPro" id="IPR001943">
    <property type="entry name" value="UVR_dom"/>
</dbReference>
<evidence type="ECO:0000313" key="10">
    <source>
        <dbReference type="EMBL" id="RZV39944.1"/>
    </source>
</evidence>
<evidence type="ECO:0000256" key="2">
    <source>
        <dbReference type="ARBA" id="ARBA00022763"/>
    </source>
</evidence>
<dbReference type="Pfam" id="PF08459">
    <property type="entry name" value="UvrC_RNaseH_dom"/>
    <property type="match status" value="1"/>
</dbReference>
<dbReference type="PROSITE" id="PS50151">
    <property type="entry name" value="UVR"/>
    <property type="match status" value="1"/>
</dbReference>
<comment type="caution">
    <text evidence="10">The sequence shown here is derived from an EMBL/GenBank/DDBJ whole genome shotgun (WGS) entry which is preliminary data.</text>
</comment>
<dbReference type="SMART" id="SM00465">
    <property type="entry name" value="GIYc"/>
    <property type="match status" value="1"/>
</dbReference>
<evidence type="ECO:0000259" key="7">
    <source>
        <dbReference type="PROSITE" id="PS50151"/>
    </source>
</evidence>
<dbReference type="Gene3D" id="1.10.150.20">
    <property type="entry name" value="5' to 3' exonuclease, C-terminal subdomain"/>
    <property type="match status" value="1"/>
</dbReference>
<dbReference type="PANTHER" id="PTHR30562">
    <property type="entry name" value="UVRC/OXIDOREDUCTASE"/>
    <property type="match status" value="1"/>
</dbReference>
<feature type="domain" description="GIY-YIG" evidence="8">
    <location>
        <begin position="14"/>
        <end position="92"/>
    </location>
</feature>
<proteinExistence type="inferred from homology"/>
<keyword evidence="6" id="KW-0742">SOS response</keyword>
<comment type="function">
    <text evidence="6">The UvrABC repair system catalyzes the recognition and processing of DNA lesions. UvrC both incises the 5' and 3' sides of the lesion. The N-terminal half is responsible for the 3' incision and the C-terminal half is responsible for the 5' incision.</text>
</comment>
<dbReference type="FunFam" id="3.40.1440.10:FF:000001">
    <property type="entry name" value="UvrABC system protein C"/>
    <property type="match status" value="1"/>
</dbReference>
<dbReference type="Gene3D" id="3.30.420.340">
    <property type="entry name" value="UvrC, RNAse H endonuclease domain"/>
    <property type="match status" value="1"/>
</dbReference>
<dbReference type="SUPFAM" id="SSF46600">
    <property type="entry name" value="C-terminal UvrC-binding domain of UvrB"/>
    <property type="match status" value="1"/>
</dbReference>
<dbReference type="GO" id="GO:0005737">
    <property type="term" value="C:cytoplasm"/>
    <property type="evidence" value="ECO:0007669"/>
    <property type="project" value="UniProtKB-SubCell"/>
</dbReference>
<dbReference type="Proteomes" id="UP000322454">
    <property type="component" value="Unassembled WGS sequence"/>
</dbReference>
<keyword evidence="1 6" id="KW-0963">Cytoplasm</keyword>
<sequence>MNENLFAKIKGISSSPGVYIMKNADGDVIYVGKAKNLKKRVSQYFSGKNTGVKTEHLVSKINDIETIISGNELEAFLLENTLIKQYKPKYNISLKDDKSYPYIKIADSKTGFPFIIKTRSFKKGDGLYFGPYSSAFAVNETIKTVNRIFKMRTCTDNKFNSCAAKKKPCLYYQIKRCSGPCCGFVDINAYKKSIEGIILLLRGKNRQLIRDMKRSMDKHVKELNFEAAIKLRDKINAIIKINEKQAVVFNEEKDIDAAGFYMQNDKIDITVLIIRNGRVTGTKNFFFKNVYLREAEMLSAFLDRYYVKNLEINADIPDEIFVPVKIDEENKKSLSEYIKKYSGKKVKIIDPENLKRNKNRYDTIVVMAYENAKKNFFEKNGGDSEGGIAPTAISAYESAENAESAGEVNYKDVNKGHYLRNKDNVNFKKLLLLKDILRLNKTPEIIECFDISNISGTYAVASKAVLKNGEKDTSLYRRYRIQTKNTPDDYAMMYEALSRRFKGAASGKDPLPDVIMVDGGKGQLNVLVKAAKEFTDAENIKKEDMPALIAIAKSKDGYNGYNSNTGSNYKNLKSKIDPYEKGGIDKIYLPNRKNEVNFGKNKEPIIMLMRLRDEAHRFAVSYFSKIKTKSLITSDLLNIDGVGKKIYGNLIKELGSIERIKKSSVEELTAVEGVNKTTAKNIYDYFHS</sequence>
<keyword evidence="4 6" id="KW-0267">Excision nuclease</keyword>
<dbReference type="InterPro" id="IPR001162">
    <property type="entry name" value="UvrC_RNase_H_dom"/>
</dbReference>
<dbReference type="InterPro" id="IPR050066">
    <property type="entry name" value="UvrABC_protein_C"/>
</dbReference>
<dbReference type="InterPro" id="IPR003583">
    <property type="entry name" value="Hlx-hairpin-Hlx_DNA-bd_motif"/>
</dbReference>
<dbReference type="InterPro" id="IPR004791">
    <property type="entry name" value="UvrC"/>
</dbReference>
<evidence type="ECO:0000313" key="11">
    <source>
        <dbReference type="Proteomes" id="UP000322454"/>
    </source>
</evidence>
<dbReference type="SUPFAM" id="SSF47781">
    <property type="entry name" value="RuvA domain 2-like"/>
    <property type="match status" value="1"/>
</dbReference>
<evidence type="ECO:0000259" key="9">
    <source>
        <dbReference type="PROSITE" id="PS50165"/>
    </source>
</evidence>
<name>A0A520XFH6_9DELT</name>
<comment type="similarity">
    <text evidence="6">Belongs to the UvrC family.</text>
</comment>
<dbReference type="Pfam" id="PF14520">
    <property type="entry name" value="HHH_5"/>
    <property type="match status" value="1"/>
</dbReference>
<dbReference type="InterPro" id="IPR010994">
    <property type="entry name" value="RuvA_2-like"/>
</dbReference>
<dbReference type="InterPro" id="IPR036876">
    <property type="entry name" value="UVR_dom_sf"/>
</dbReference>
<accession>A0A520XFH6</accession>
<evidence type="ECO:0000256" key="1">
    <source>
        <dbReference type="ARBA" id="ARBA00022490"/>
    </source>
</evidence>
<evidence type="ECO:0000256" key="6">
    <source>
        <dbReference type="HAMAP-Rule" id="MF_00203"/>
    </source>
</evidence>
<evidence type="ECO:0000256" key="4">
    <source>
        <dbReference type="ARBA" id="ARBA00022881"/>
    </source>
</evidence>
<dbReference type="HAMAP" id="MF_00203">
    <property type="entry name" value="UvrC"/>
    <property type="match status" value="1"/>
</dbReference>
<dbReference type="Pfam" id="PF22920">
    <property type="entry name" value="UvrC_RNaseH"/>
    <property type="match status" value="1"/>
</dbReference>
<dbReference type="Pfam" id="PF02151">
    <property type="entry name" value="UVR"/>
    <property type="match status" value="1"/>
</dbReference>
<dbReference type="EMBL" id="SHMQ01000005">
    <property type="protein sequence ID" value="RZV39944.1"/>
    <property type="molecule type" value="Genomic_DNA"/>
</dbReference>
<comment type="subcellular location">
    <subcellularLocation>
        <location evidence="6">Cytoplasm</location>
    </subcellularLocation>
</comment>
<dbReference type="PROSITE" id="PS50164">
    <property type="entry name" value="GIY_YIG"/>
    <property type="match status" value="1"/>
</dbReference>
<keyword evidence="2 6" id="KW-0227">DNA damage</keyword>
<dbReference type="Pfam" id="PF01541">
    <property type="entry name" value="GIY-YIG"/>
    <property type="match status" value="1"/>
</dbReference>
<protein>
    <recommendedName>
        <fullName evidence="6">UvrABC system protein C</fullName>
        <shortName evidence="6">Protein UvrC</shortName>
    </recommendedName>
    <alternativeName>
        <fullName evidence="6">Excinuclease ABC subunit C</fullName>
    </alternativeName>
</protein>
<dbReference type="PROSITE" id="PS50165">
    <property type="entry name" value="UVRC"/>
    <property type="match status" value="1"/>
</dbReference>
<gene>
    <name evidence="6 10" type="primary">uvrC</name>
    <name evidence="10" type="ORF">EVJ48_03220</name>
</gene>